<gene>
    <name evidence="1" type="ORF">FCC1311_042472</name>
</gene>
<dbReference type="AlphaFoldDB" id="A0A2R5GJI7"/>
<sequence length="277" mass="30731">MKQNRGEQCLYSFLKVEDDERGGGAMAAGPALVLQAPDRGAGVVDSAHGHSVHPDLLGRLPDNVRAENQSSMQELESLLAQKPSEAINLRFHVVSEDRESVASIASATFRGSLSDQAWRKQLDVGLSALLRDVVVPELLPEHVRARKLAEETEKEAIAMGMFWREPIYKDGFSSSSSQAISRLIDRDRVRCSETVDLDDGLEFAMDTLRLLDLKTLRTLETALMGDIVLNIAALDAKTFYKGQLIQLSLRLSPERAARYVTDVVDHFVMVHEESMRA</sequence>
<comment type="caution">
    <text evidence="1">The sequence shown here is derived from an EMBL/GenBank/DDBJ whole genome shotgun (WGS) entry which is preliminary data.</text>
</comment>
<dbReference type="Proteomes" id="UP000241890">
    <property type="component" value="Unassembled WGS sequence"/>
</dbReference>
<evidence type="ECO:0000313" key="2">
    <source>
        <dbReference type="Proteomes" id="UP000241890"/>
    </source>
</evidence>
<evidence type="ECO:0000313" key="1">
    <source>
        <dbReference type="EMBL" id="GBG28024.1"/>
    </source>
</evidence>
<accession>A0A2R5GJI7</accession>
<organism evidence="1 2">
    <name type="scientific">Hondaea fermentalgiana</name>
    <dbReference type="NCBI Taxonomy" id="2315210"/>
    <lineage>
        <taxon>Eukaryota</taxon>
        <taxon>Sar</taxon>
        <taxon>Stramenopiles</taxon>
        <taxon>Bigyra</taxon>
        <taxon>Labyrinthulomycetes</taxon>
        <taxon>Thraustochytrida</taxon>
        <taxon>Thraustochytriidae</taxon>
        <taxon>Hondaea</taxon>
    </lineage>
</organism>
<name>A0A2R5GJI7_9STRA</name>
<dbReference type="InParanoid" id="A0A2R5GJI7"/>
<keyword evidence="2" id="KW-1185">Reference proteome</keyword>
<protein>
    <submittedName>
        <fullName evidence="1">Uncharacterized protein</fullName>
    </submittedName>
</protein>
<reference evidence="1 2" key="1">
    <citation type="submission" date="2017-12" db="EMBL/GenBank/DDBJ databases">
        <title>Sequencing, de novo assembly and annotation of complete genome of a new Thraustochytrid species, strain FCC1311.</title>
        <authorList>
            <person name="Sedici K."/>
            <person name="Godart F."/>
            <person name="Aiese Cigliano R."/>
            <person name="Sanseverino W."/>
            <person name="Barakat M."/>
            <person name="Ortet P."/>
            <person name="Marechal E."/>
            <person name="Cagnac O."/>
            <person name="Amato A."/>
        </authorList>
    </citation>
    <scope>NUCLEOTIDE SEQUENCE [LARGE SCALE GENOMIC DNA]</scope>
</reference>
<dbReference type="EMBL" id="BEYU01000038">
    <property type="protein sequence ID" value="GBG28024.1"/>
    <property type="molecule type" value="Genomic_DNA"/>
</dbReference>
<proteinExistence type="predicted"/>